<dbReference type="InterPro" id="IPR022085">
    <property type="entry name" value="OpdG"/>
</dbReference>
<dbReference type="Proteomes" id="UP000758603">
    <property type="component" value="Unassembled WGS sequence"/>
</dbReference>
<dbReference type="AlphaFoldDB" id="A0A9P8UT73"/>
<reference evidence="1" key="1">
    <citation type="journal article" date="2021" name="Nat. Commun.">
        <title>Genetic determinants of endophytism in the Arabidopsis root mycobiome.</title>
        <authorList>
            <person name="Mesny F."/>
            <person name="Miyauchi S."/>
            <person name="Thiergart T."/>
            <person name="Pickel B."/>
            <person name="Atanasova L."/>
            <person name="Karlsson M."/>
            <person name="Huettel B."/>
            <person name="Barry K.W."/>
            <person name="Haridas S."/>
            <person name="Chen C."/>
            <person name="Bauer D."/>
            <person name="Andreopoulos W."/>
            <person name="Pangilinan J."/>
            <person name="LaButti K."/>
            <person name="Riley R."/>
            <person name="Lipzen A."/>
            <person name="Clum A."/>
            <person name="Drula E."/>
            <person name="Henrissat B."/>
            <person name="Kohler A."/>
            <person name="Grigoriev I.V."/>
            <person name="Martin F.M."/>
            <person name="Hacquard S."/>
        </authorList>
    </citation>
    <scope>NUCLEOTIDE SEQUENCE</scope>
    <source>
        <strain evidence="1">MPI-SDFR-AT-0073</strain>
    </source>
</reference>
<keyword evidence="2" id="KW-1185">Reference proteome</keyword>
<dbReference type="OrthoDB" id="5403091at2759"/>
<dbReference type="InterPro" id="IPR053204">
    <property type="entry name" value="Oxopyrrolidines_Biosynth-assoc"/>
</dbReference>
<sequence>MPELPAQARGMSTGRDTDRVYYEHYFAGSDNTLWKTMESCIRMLSRRYAISDLSIEHFEIEIRDIWYIFILASQNIDVNHPAQDRLTRIVFLAREYNTIQRVVTGVPHTQSAITSHGHIWQDLPFLIQDVRDAWKGVITSPSSSSSSAHRRNLTAGIARMAGVGLCETAFGQCGLGVMKMALESPEVWLMYAGDQISRLSHRQQIGRWDMEHRKTRFIFWKERLADINAQAVREIGVEAQCANMITNIWDSFYGRACYWSTSRTSRDRMKVG</sequence>
<protein>
    <submittedName>
        <fullName evidence="1">Uncharacterized protein</fullName>
    </submittedName>
</protein>
<accession>A0A9P8UT73</accession>
<dbReference type="PANTHER" id="PTHR38797">
    <property type="entry name" value="NUCLEAR PORE COMPLEX PROTEIN NUP85-RELATED"/>
    <property type="match status" value="1"/>
</dbReference>
<proteinExistence type="predicted"/>
<dbReference type="GeneID" id="70128558"/>
<evidence type="ECO:0000313" key="2">
    <source>
        <dbReference type="Proteomes" id="UP000758603"/>
    </source>
</evidence>
<dbReference type="EMBL" id="JAGPXC010000002">
    <property type="protein sequence ID" value="KAH6658047.1"/>
    <property type="molecule type" value="Genomic_DNA"/>
</dbReference>
<organism evidence="1 2">
    <name type="scientific">Truncatella angustata</name>
    <dbReference type="NCBI Taxonomy" id="152316"/>
    <lineage>
        <taxon>Eukaryota</taxon>
        <taxon>Fungi</taxon>
        <taxon>Dikarya</taxon>
        <taxon>Ascomycota</taxon>
        <taxon>Pezizomycotina</taxon>
        <taxon>Sordariomycetes</taxon>
        <taxon>Xylariomycetidae</taxon>
        <taxon>Amphisphaeriales</taxon>
        <taxon>Sporocadaceae</taxon>
        <taxon>Truncatella</taxon>
    </lineage>
</organism>
<dbReference type="RefSeq" id="XP_045962281.1">
    <property type="nucleotide sequence ID" value="XM_046099666.1"/>
</dbReference>
<gene>
    <name evidence="1" type="ORF">BKA67DRAFT_533223</name>
</gene>
<name>A0A9P8UT73_9PEZI</name>
<evidence type="ECO:0000313" key="1">
    <source>
        <dbReference type="EMBL" id="KAH6658047.1"/>
    </source>
</evidence>
<dbReference type="Pfam" id="PF12311">
    <property type="entry name" value="DUF3632"/>
    <property type="match status" value="1"/>
</dbReference>
<comment type="caution">
    <text evidence="1">The sequence shown here is derived from an EMBL/GenBank/DDBJ whole genome shotgun (WGS) entry which is preliminary data.</text>
</comment>